<gene>
    <name evidence="1" type="ORF">EZS27_032295</name>
</gene>
<dbReference type="EMBL" id="SNRY01004481">
    <property type="protein sequence ID" value="KAA6317563.1"/>
    <property type="molecule type" value="Genomic_DNA"/>
</dbReference>
<comment type="caution">
    <text evidence="1">The sequence shown here is derived from an EMBL/GenBank/DDBJ whole genome shotgun (WGS) entry which is preliminary data.</text>
</comment>
<dbReference type="AlphaFoldDB" id="A0A5J4QAH1"/>
<protein>
    <recommendedName>
        <fullName evidence="2">TetR/AcrR family transcriptional regulator</fullName>
    </recommendedName>
</protein>
<feature type="non-terminal residue" evidence="1">
    <location>
        <position position="1"/>
    </location>
</feature>
<evidence type="ECO:0008006" key="2">
    <source>
        <dbReference type="Google" id="ProtNLM"/>
    </source>
</evidence>
<dbReference type="Gene3D" id="1.10.357.10">
    <property type="entry name" value="Tetracycline Repressor, domain 2"/>
    <property type="match status" value="1"/>
</dbReference>
<evidence type="ECO:0000313" key="1">
    <source>
        <dbReference type="EMBL" id="KAA6317563.1"/>
    </source>
</evidence>
<proteinExistence type="predicted"/>
<reference evidence="1" key="1">
    <citation type="submission" date="2019-03" db="EMBL/GenBank/DDBJ databases">
        <title>Single cell metagenomics reveals metabolic interactions within the superorganism composed of flagellate Streblomastix strix and complex community of Bacteroidetes bacteria on its surface.</title>
        <authorList>
            <person name="Treitli S.C."/>
            <person name="Kolisko M."/>
            <person name="Husnik F."/>
            <person name="Keeling P."/>
            <person name="Hampl V."/>
        </authorList>
    </citation>
    <scope>NUCLEOTIDE SEQUENCE</scope>
    <source>
        <strain evidence="1">STM</strain>
    </source>
</reference>
<accession>A0A5J4QAH1</accession>
<sequence length="166" mass="19270">GAFYHYYTSKEQVFEEAVKYFYNHVLITDYKGFPQTSLKDFYSAYLEKLQNSSNNTDDIDAGDTNFFIFMSEAAHRISDFPAIHSAQRKKERWAWSEIIGIAKRNKEIKSTLPDEDIAVLFLNASDGVTINSAFSKKNGIETLQEFKKNWDNLYQLLANKKRNNLL</sequence>
<name>A0A5J4QAH1_9ZZZZ</name>
<organism evidence="1">
    <name type="scientific">termite gut metagenome</name>
    <dbReference type="NCBI Taxonomy" id="433724"/>
    <lineage>
        <taxon>unclassified sequences</taxon>
        <taxon>metagenomes</taxon>
        <taxon>organismal metagenomes</taxon>
    </lineage>
</organism>